<dbReference type="OrthoDB" id="8898809at2"/>
<dbReference type="InterPro" id="IPR012312">
    <property type="entry name" value="Hemerythrin-like"/>
</dbReference>
<dbReference type="Gene3D" id="1.20.120.520">
    <property type="entry name" value="nmb1532 protein domain like"/>
    <property type="match status" value="1"/>
</dbReference>
<sequence length="184" mass="21292">MPATVVAPEQSTTPRGRPVQPFDVLDACHQQMVTALQRLQDLVAHLEETKGVDGKAQEMARAIFHFFMDTARQHHIDEEKHIFPAMLRSGDDDLIRHTLRLQQDHGWIEEDWLELAPQIESIAAGYNWYNLEQLSLAVPVFVQLYQDHLALEESLIYPEARSRIAEWDLNGMGREMAQRRRARI</sequence>
<dbReference type="CDD" id="cd12108">
    <property type="entry name" value="Hr-like"/>
    <property type="match status" value="1"/>
</dbReference>
<dbReference type="AlphaFoldDB" id="A0A2U8FP90"/>
<dbReference type="RefSeq" id="WP_109035366.1">
    <property type="nucleotide sequence ID" value="NZ_CP029210.1"/>
</dbReference>
<dbReference type="KEGG" id="aon:DEH84_05125"/>
<protein>
    <submittedName>
        <fullName evidence="2">Hemerythrin</fullName>
    </submittedName>
</protein>
<keyword evidence="3" id="KW-1185">Reference proteome</keyword>
<reference evidence="2 3" key="1">
    <citation type="submission" date="2018-05" db="EMBL/GenBank/DDBJ databases">
        <title>complete genome sequence of Aquabacterium olei NBRC 110486.</title>
        <authorList>
            <person name="Tang B."/>
            <person name="Chang J."/>
            <person name="Zhang L."/>
            <person name="Yang H."/>
        </authorList>
    </citation>
    <scope>NUCLEOTIDE SEQUENCE [LARGE SCALE GENOMIC DNA]</scope>
    <source>
        <strain evidence="2 3">NBRC 110486</strain>
    </source>
</reference>
<accession>A0A2U8FP90</accession>
<evidence type="ECO:0000313" key="2">
    <source>
        <dbReference type="EMBL" id="AWI52872.1"/>
    </source>
</evidence>
<evidence type="ECO:0000259" key="1">
    <source>
        <dbReference type="Pfam" id="PF01814"/>
    </source>
</evidence>
<proteinExistence type="predicted"/>
<evidence type="ECO:0000313" key="3">
    <source>
        <dbReference type="Proteomes" id="UP000244892"/>
    </source>
</evidence>
<dbReference type="Pfam" id="PF01814">
    <property type="entry name" value="Hemerythrin"/>
    <property type="match status" value="1"/>
</dbReference>
<dbReference type="EMBL" id="CP029210">
    <property type="protein sequence ID" value="AWI52872.1"/>
    <property type="molecule type" value="Genomic_DNA"/>
</dbReference>
<name>A0A2U8FP90_9BURK</name>
<gene>
    <name evidence="2" type="ORF">DEH84_05125</name>
</gene>
<feature type="domain" description="Hemerythrin-like" evidence="1">
    <location>
        <begin position="21"/>
        <end position="159"/>
    </location>
</feature>
<dbReference type="Proteomes" id="UP000244892">
    <property type="component" value="Chromosome"/>
</dbReference>
<organism evidence="2 3">
    <name type="scientific">Aquabacterium olei</name>
    <dbReference type="NCBI Taxonomy" id="1296669"/>
    <lineage>
        <taxon>Bacteria</taxon>
        <taxon>Pseudomonadati</taxon>
        <taxon>Pseudomonadota</taxon>
        <taxon>Betaproteobacteria</taxon>
        <taxon>Burkholderiales</taxon>
        <taxon>Aquabacterium</taxon>
    </lineage>
</organism>